<gene>
    <name evidence="8" type="ORF">IAC94_06610</name>
</gene>
<dbReference type="AlphaFoldDB" id="A0A9D1J7H8"/>
<dbReference type="SFLD" id="SFLDG01067">
    <property type="entry name" value="SPASM/twitch_domain_containing"/>
    <property type="match status" value="1"/>
</dbReference>
<evidence type="ECO:0000256" key="6">
    <source>
        <dbReference type="ARBA" id="ARBA00023014"/>
    </source>
</evidence>
<dbReference type="InterPro" id="IPR017200">
    <property type="entry name" value="PqqE-like"/>
</dbReference>
<organism evidence="8 9">
    <name type="scientific">Candidatus Coprenecus avistercoris</name>
    <dbReference type="NCBI Taxonomy" id="2840730"/>
    <lineage>
        <taxon>Bacteria</taxon>
        <taxon>Pseudomonadati</taxon>
        <taxon>Bacteroidota</taxon>
        <taxon>Bacteroidia</taxon>
        <taxon>Bacteroidales</taxon>
        <taxon>Rikenellaceae</taxon>
        <taxon>Rikenellaceae incertae sedis</taxon>
        <taxon>Candidatus Coprenecus</taxon>
    </lineage>
</organism>
<keyword evidence="2" id="KW-0004">4Fe-4S</keyword>
<dbReference type="SFLD" id="SFLDG01386">
    <property type="entry name" value="main_SPASM_domain-containing"/>
    <property type="match status" value="1"/>
</dbReference>
<evidence type="ECO:0000313" key="8">
    <source>
        <dbReference type="EMBL" id="HIR63174.1"/>
    </source>
</evidence>
<reference evidence="8" key="1">
    <citation type="submission" date="2020-10" db="EMBL/GenBank/DDBJ databases">
        <authorList>
            <person name="Gilroy R."/>
        </authorList>
    </citation>
    <scope>NUCLEOTIDE SEQUENCE</scope>
    <source>
        <strain evidence="8">ChiHjej13B12-12457</strain>
    </source>
</reference>
<dbReference type="GO" id="GO:0003824">
    <property type="term" value="F:catalytic activity"/>
    <property type="evidence" value="ECO:0007669"/>
    <property type="project" value="InterPro"/>
</dbReference>
<dbReference type="GO" id="GO:0046872">
    <property type="term" value="F:metal ion binding"/>
    <property type="evidence" value="ECO:0007669"/>
    <property type="project" value="UniProtKB-KW"/>
</dbReference>
<dbReference type="NCBIfam" id="TIGR04133">
    <property type="entry name" value="rSAM_w_lipo"/>
    <property type="match status" value="1"/>
</dbReference>
<dbReference type="GO" id="GO:0051539">
    <property type="term" value="F:4 iron, 4 sulfur cluster binding"/>
    <property type="evidence" value="ECO:0007669"/>
    <property type="project" value="UniProtKB-KW"/>
</dbReference>
<keyword evidence="5" id="KW-0408">Iron</keyword>
<protein>
    <submittedName>
        <fullName evidence="8">TIGR04133 family radical SAM/SPASM protein</fullName>
    </submittedName>
</protein>
<proteinExistence type="predicted"/>
<name>A0A9D1J7H8_9BACT</name>
<dbReference type="EMBL" id="DVHI01000081">
    <property type="protein sequence ID" value="HIR63174.1"/>
    <property type="molecule type" value="Genomic_DNA"/>
</dbReference>
<evidence type="ECO:0000256" key="1">
    <source>
        <dbReference type="ARBA" id="ARBA00001966"/>
    </source>
</evidence>
<dbReference type="Pfam" id="PF13186">
    <property type="entry name" value="SPASM"/>
    <property type="match status" value="1"/>
</dbReference>
<comment type="caution">
    <text evidence="8">The sequence shown here is derived from an EMBL/GenBank/DDBJ whole genome shotgun (WGS) entry which is preliminary data.</text>
</comment>
<evidence type="ECO:0000256" key="2">
    <source>
        <dbReference type="ARBA" id="ARBA00022485"/>
    </source>
</evidence>
<evidence type="ECO:0000256" key="5">
    <source>
        <dbReference type="ARBA" id="ARBA00023004"/>
    </source>
</evidence>
<dbReference type="InterPro" id="IPR007197">
    <property type="entry name" value="rSAM"/>
</dbReference>
<dbReference type="SUPFAM" id="SSF102114">
    <property type="entry name" value="Radical SAM enzymes"/>
    <property type="match status" value="1"/>
</dbReference>
<evidence type="ECO:0000313" key="9">
    <source>
        <dbReference type="Proteomes" id="UP000886744"/>
    </source>
</evidence>
<dbReference type="InterPro" id="IPR023885">
    <property type="entry name" value="4Fe4S-binding_SPASM_dom"/>
</dbReference>
<dbReference type="NCBIfam" id="TIGR04085">
    <property type="entry name" value="rSAM_more_4Fe4S"/>
    <property type="match status" value="1"/>
</dbReference>
<evidence type="ECO:0000256" key="4">
    <source>
        <dbReference type="ARBA" id="ARBA00022723"/>
    </source>
</evidence>
<feature type="domain" description="Radical SAM core" evidence="7">
    <location>
        <begin position="25"/>
        <end position="239"/>
    </location>
</feature>
<dbReference type="InterPro" id="IPR058240">
    <property type="entry name" value="rSAM_sf"/>
</dbReference>
<keyword evidence="3" id="KW-0949">S-adenosyl-L-methionine</keyword>
<dbReference type="Gene3D" id="3.20.20.70">
    <property type="entry name" value="Aldolase class I"/>
    <property type="match status" value="1"/>
</dbReference>
<dbReference type="InterPro" id="IPR026404">
    <property type="entry name" value="rSAM_w_lipo"/>
</dbReference>
<keyword evidence="6" id="KW-0411">Iron-sulfur</keyword>
<comment type="cofactor">
    <cofactor evidence="1">
        <name>[4Fe-4S] cluster</name>
        <dbReference type="ChEBI" id="CHEBI:49883"/>
    </cofactor>
</comment>
<dbReference type="InterPro" id="IPR050377">
    <property type="entry name" value="Radical_SAM_PqqE_MftC-like"/>
</dbReference>
<evidence type="ECO:0000259" key="7">
    <source>
        <dbReference type="PROSITE" id="PS51918"/>
    </source>
</evidence>
<reference evidence="8" key="2">
    <citation type="journal article" date="2021" name="PeerJ">
        <title>Extensive microbial diversity within the chicken gut microbiome revealed by metagenomics and culture.</title>
        <authorList>
            <person name="Gilroy R."/>
            <person name="Ravi A."/>
            <person name="Getino M."/>
            <person name="Pursley I."/>
            <person name="Horton D.L."/>
            <person name="Alikhan N.F."/>
            <person name="Baker D."/>
            <person name="Gharbi K."/>
            <person name="Hall N."/>
            <person name="Watson M."/>
            <person name="Adriaenssens E.M."/>
            <person name="Foster-Nyarko E."/>
            <person name="Jarju S."/>
            <person name="Secka A."/>
            <person name="Antonio M."/>
            <person name="Oren A."/>
            <person name="Chaudhuri R.R."/>
            <person name="La Ragione R."/>
            <person name="Hildebrand F."/>
            <person name="Pallen M.J."/>
        </authorList>
    </citation>
    <scope>NUCLEOTIDE SEQUENCE</scope>
    <source>
        <strain evidence="8">ChiHjej13B12-12457</strain>
    </source>
</reference>
<dbReference type="CDD" id="cd01335">
    <property type="entry name" value="Radical_SAM"/>
    <property type="match status" value="1"/>
</dbReference>
<dbReference type="PIRSF" id="PIRSF037420">
    <property type="entry name" value="PQQ_syn_pqqE"/>
    <property type="match status" value="1"/>
</dbReference>
<dbReference type="SFLD" id="SFLDS00029">
    <property type="entry name" value="Radical_SAM"/>
    <property type="match status" value="1"/>
</dbReference>
<sequence length="364" mass="41583">MQPVLFKQRLALELNRSLREQMAREHVLENLFWECTLRCSLRCRHCGSDCHTTSGVKDMPFEDFAKVLRRISEKYDPHKVFIIITGGEPLMRPDIASCGRAIYDMGFPWGMVTNGMLLDRRRFDSLLKAGIHSATVSLDGFEADHEWMRGVPGSYARALNAIRMFIGVPDMVFDVVTCANRRNLATLPDLREFLISIGLRRWRIFTVFPSGRAAHDPDMRLTAEEFDRVMDFIAETRRDGRIKLDYGCEGFLGGYEGKVRDYLFRCDAGLSCASILSNGDIAACASIRSDYSQGNIYRGDDFLDVWENRYQKFRDRSWMKALGDPCGSCRYFRYCLGGSMHLREADGTLRPGTCRMAESGLCRK</sequence>
<keyword evidence="4" id="KW-0479">Metal-binding</keyword>
<accession>A0A9D1J7H8</accession>
<dbReference type="PANTHER" id="PTHR11228:SF7">
    <property type="entry name" value="PQQA PEPTIDE CYCLASE"/>
    <property type="match status" value="1"/>
</dbReference>
<dbReference type="Proteomes" id="UP000886744">
    <property type="component" value="Unassembled WGS sequence"/>
</dbReference>
<dbReference type="PANTHER" id="PTHR11228">
    <property type="entry name" value="RADICAL SAM DOMAIN PROTEIN"/>
    <property type="match status" value="1"/>
</dbReference>
<evidence type="ECO:0000256" key="3">
    <source>
        <dbReference type="ARBA" id="ARBA00022691"/>
    </source>
</evidence>
<dbReference type="PROSITE" id="PS51918">
    <property type="entry name" value="RADICAL_SAM"/>
    <property type="match status" value="1"/>
</dbReference>
<dbReference type="Pfam" id="PF04055">
    <property type="entry name" value="Radical_SAM"/>
    <property type="match status" value="1"/>
</dbReference>
<dbReference type="InterPro" id="IPR013785">
    <property type="entry name" value="Aldolase_TIM"/>
</dbReference>